<evidence type="ECO:0000313" key="6">
    <source>
        <dbReference type="Proteomes" id="UP000199515"/>
    </source>
</evidence>
<dbReference type="CDD" id="cd06170">
    <property type="entry name" value="LuxR_C_like"/>
    <property type="match status" value="1"/>
</dbReference>
<proteinExistence type="predicted"/>
<keyword evidence="6" id="KW-1185">Reference proteome</keyword>
<dbReference type="GO" id="GO:0004016">
    <property type="term" value="F:adenylate cyclase activity"/>
    <property type="evidence" value="ECO:0007669"/>
    <property type="project" value="TreeGrafter"/>
</dbReference>
<dbReference type="SUPFAM" id="SSF46894">
    <property type="entry name" value="C-terminal effector domain of the bipartite response regulators"/>
    <property type="match status" value="1"/>
</dbReference>
<dbReference type="SUPFAM" id="SSF48452">
    <property type="entry name" value="TPR-like"/>
    <property type="match status" value="2"/>
</dbReference>
<dbReference type="Pfam" id="PF13191">
    <property type="entry name" value="AAA_16"/>
    <property type="match status" value="1"/>
</dbReference>
<evidence type="ECO:0000256" key="3">
    <source>
        <dbReference type="SAM" id="Coils"/>
    </source>
</evidence>
<dbReference type="PANTHER" id="PTHR16305">
    <property type="entry name" value="TESTICULAR SOLUBLE ADENYLYL CYCLASE"/>
    <property type="match status" value="1"/>
</dbReference>
<organism evidence="5 6">
    <name type="scientific">Amycolatopsis xylanica</name>
    <dbReference type="NCBI Taxonomy" id="589385"/>
    <lineage>
        <taxon>Bacteria</taxon>
        <taxon>Bacillati</taxon>
        <taxon>Actinomycetota</taxon>
        <taxon>Actinomycetes</taxon>
        <taxon>Pseudonocardiales</taxon>
        <taxon>Pseudonocardiaceae</taxon>
        <taxon>Amycolatopsis</taxon>
    </lineage>
</organism>
<dbReference type="OrthoDB" id="134712at2"/>
<dbReference type="RefSeq" id="WP_091294793.1">
    <property type="nucleotide sequence ID" value="NZ_FNON01000007.1"/>
</dbReference>
<dbReference type="Proteomes" id="UP000199515">
    <property type="component" value="Unassembled WGS sequence"/>
</dbReference>
<dbReference type="PANTHER" id="PTHR16305:SF35">
    <property type="entry name" value="TRANSCRIPTIONAL ACTIVATOR DOMAIN"/>
    <property type="match status" value="1"/>
</dbReference>
<dbReference type="Gene3D" id="1.10.10.10">
    <property type="entry name" value="Winged helix-like DNA-binding domain superfamily/Winged helix DNA-binding domain"/>
    <property type="match status" value="1"/>
</dbReference>
<dbReference type="Pfam" id="PF00196">
    <property type="entry name" value="GerE"/>
    <property type="match status" value="1"/>
</dbReference>
<evidence type="ECO:0000313" key="5">
    <source>
        <dbReference type="EMBL" id="SDY88727.1"/>
    </source>
</evidence>
<protein>
    <submittedName>
        <fullName evidence="5">AAA ATPase domain-containing protein</fullName>
    </submittedName>
</protein>
<evidence type="ECO:0000259" key="4">
    <source>
        <dbReference type="PROSITE" id="PS50043"/>
    </source>
</evidence>
<dbReference type="Gene3D" id="1.25.40.10">
    <property type="entry name" value="Tetratricopeptide repeat domain"/>
    <property type="match status" value="2"/>
</dbReference>
<keyword evidence="1" id="KW-0547">Nucleotide-binding</keyword>
<dbReference type="InterPro" id="IPR036388">
    <property type="entry name" value="WH-like_DNA-bd_sf"/>
</dbReference>
<dbReference type="GO" id="GO:0003677">
    <property type="term" value="F:DNA binding"/>
    <property type="evidence" value="ECO:0007669"/>
    <property type="project" value="InterPro"/>
</dbReference>
<name>A0A1H3NII8_9PSEU</name>
<evidence type="ECO:0000256" key="2">
    <source>
        <dbReference type="ARBA" id="ARBA00022840"/>
    </source>
</evidence>
<keyword evidence="3" id="KW-0175">Coiled coil</keyword>
<dbReference type="InterPro" id="IPR000792">
    <property type="entry name" value="Tscrpt_reg_LuxR_C"/>
</dbReference>
<dbReference type="SUPFAM" id="SSF52540">
    <property type="entry name" value="P-loop containing nucleoside triphosphate hydrolases"/>
    <property type="match status" value="1"/>
</dbReference>
<feature type="coiled-coil region" evidence="3">
    <location>
        <begin position="813"/>
        <end position="840"/>
    </location>
</feature>
<dbReference type="AlphaFoldDB" id="A0A1H3NII8"/>
<sequence length="913" mass="98691">MTVVDLVGRAHELDTIEAALGAVGDGTLTLITLSGDPGLGKTSLVRHAYGHARGLGLNVGYGTASELEKHTPMLAVGDALGEAVGAYDVLDPAAALDDDGALLRYQHYRRLAAMLDSGFLLCVDDVHWCDGASVEFMEHLLRRPPPAPGVLLCAWRPRQLTDRVAAALQAAHPRWSRRELVLNPLTEQETARLVPGGEAERLHELTEGNPLYLNALLSLGKGTWTSWDTGADAVRLAVGRELAGLPPEHAELVRTAAVLGDPMAMEDLVAVTGWHQQTVGSAVEKLIERDLLRPHHSRLNLLTFRHPLLRAHLYDTSKIEWRRQAHAKMADTLGKRGESAARQAAHVVHHALPGDLEAAELLYRAATEVLHTAPTSTISWSRAALRLISEGELTRRLSLLLGEALSLAGKPGAALEVLLRLRADAGEDVVFDVRVAMNCAFLYRVLGNYPQAMTVLDDKLTDAAPRLPADSPELADLHIELGTVLLMLGNPQRARAELRTALRIASAHEGAERRLAGYAALALADAYGGSATHRSRARAAELADELDDEAFGRSLDAIGKLGWAEALTDRPADALRHVTRGIRIARVAKQAMQLPYLLTCLSYVQLQLGRVSAALATAETTEETALALGDTQFQGMALALRANAVLEHQGAAQAALLASRAMKLTDPRSWWGQVAGSILARIRLYQGLPGEALEILEPRRQSMAVLPSCNGAQWMFTAAAASAILGDLDSARQWASDAQRSAEVFGSVLQRGHADLASAQILGQEGDLAAAVASATHAVRSFADYGAGVDEIQARLRLGELLMEQEDLAGASLQFATAKNSAAEHEANRLVQRAVDFERRLAARRPRPSTDALTDRERQLAELVGEGLSNTEISERLFLSRKTVEAHLSRIYRKLHIKSRSALATYVTQRKEI</sequence>
<evidence type="ECO:0000256" key="1">
    <source>
        <dbReference type="ARBA" id="ARBA00022741"/>
    </source>
</evidence>
<dbReference type="Gene3D" id="3.40.50.300">
    <property type="entry name" value="P-loop containing nucleotide triphosphate hydrolases"/>
    <property type="match status" value="1"/>
</dbReference>
<reference evidence="5 6" key="1">
    <citation type="submission" date="2016-10" db="EMBL/GenBank/DDBJ databases">
        <authorList>
            <person name="de Groot N.N."/>
        </authorList>
    </citation>
    <scope>NUCLEOTIDE SEQUENCE [LARGE SCALE GENOMIC DNA]</scope>
    <source>
        <strain evidence="5 6">CPCC 202699</strain>
    </source>
</reference>
<feature type="domain" description="HTH luxR-type" evidence="4">
    <location>
        <begin position="846"/>
        <end position="911"/>
    </location>
</feature>
<dbReference type="GO" id="GO:0005524">
    <property type="term" value="F:ATP binding"/>
    <property type="evidence" value="ECO:0007669"/>
    <property type="project" value="UniProtKB-KW"/>
</dbReference>
<dbReference type="PROSITE" id="PS50043">
    <property type="entry name" value="HTH_LUXR_2"/>
    <property type="match status" value="1"/>
</dbReference>
<dbReference type="PROSITE" id="PS00622">
    <property type="entry name" value="HTH_LUXR_1"/>
    <property type="match status" value="1"/>
</dbReference>
<dbReference type="STRING" id="589385.SAMN05421504_107320"/>
<keyword evidence="2" id="KW-0067">ATP-binding</keyword>
<dbReference type="InterPro" id="IPR027417">
    <property type="entry name" value="P-loop_NTPase"/>
</dbReference>
<gene>
    <name evidence="5" type="ORF">SAMN05421504_107320</name>
</gene>
<dbReference type="InterPro" id="IPR016032">
    <property type="entry name" value="Sig_transdc_resp-reg_C-effctor"/>
</dbReference>
<dbReference type="GO" id="GO:0006355">
    <property type="term" value="P:regulation of DNA-templated transcription"/>
    <property type="evidence" value="ECO:0007669"/>
    <property type="project" value="InterPro"/>
</dbReference>
<dbReference type="InterPro" id="IPR041664">
    <property type="entry name" value="AAA_16"/>
</dbReference>
<dbReference type="GO" id="GO:0005737">
    <property type="term" value="C:cytoplasm"/>
    <property type="evidence" value="ECO:0007669"/>
    <property type="project" value="TreeGrafter"/>
</dbReference>
<dbReference type="InterPro" id="IPR011990">
    <property type="entry name" value="TPR-like_helical_dom_sf"/>
</dbReference>
<dbReference type="PRINTS" id="PR00038">
    <property type="entry name" value="HTHLUXR"/>
</dbReference>
<accession>A0A1H3NII8</accession>
<dbReference type="EMBL" id="FNON01000007">
    <property type="protein sequence ID" value="SDY88727.1"/>
    <property type="molecule type" value="Genomic_DNA"/>
</dbReference>
<dbReference type="SMART" id="SM00421">
    <property type="entry name" value="HTH_LUXR"/>
    <property type="match status" value="1"/>
</dbReference>